<keyword evidence="3" id="KW-0418">Kinase</keyword>
<dbReference type="GO" id="GO:0016301">
    <property type="term" value="F:kinase activity"/>
    <property type="evidence" value="ECO:0007669"/>
    <property type="project" value="UniProtKB-KW"/>
</dbReference>
<dbReference type="InParanoid" id="A0A395JL87"/>
<protein>
    <submittedName>
        <fullName evidence="3">Histidine kinase/DNA gyrase B/HSP90-like ATPase</fullName>
    </submittedName>
</protein>
<dbReference type="InterPro" id="IPR003594">
    <property type="entry name" value="HATPase_dom"/>
</dbReference>
<evidence type="ECO:0000259" key="2">
    <source>
        <dbReference type="Pfam" id="PF02518"/>
    </source>
</evidence>
<keyword evidence="3" id="KW-0808">Transferase</keyword>
<dbReference type="EMBL" id="QNRT01000007">
    <property type="protein sequence ID" value="RBP48486.1"/>
    <property type="molecule type" value="Genomic_DNA"/>
</dbReference>
<dbReference type="Pfam" id="PF02518">
    <property type="entry name" value="HATPase_c"/>
    <property type="match status" value="1"/>
</dbReference>
<organism evidence="3 4">
    <name type="scientific">Arenicella xantha</name>
    <dbReference type="NCBI Taxonomy" id="644221"/>
    <lineage>
        <taxon>Bacteria</taxon>
        <taxon>Pseudomonadati</taxon>
        <taxon>Pseudomonadota</taxon>
        <taxon>Gammaproteobacteria</taxon>
        <taxon>Arenicellales</taxon>
        <taxon>Arenicellaceae</taxon>
        <taxon>Arenicella</taxon>
    </lineage>
</organism>
<dbReference type="AlphaFoldDB" id="A0A395JL87"/>
<keyword evidence="4" id="KW-1185">Reference proteome</keyword>
<dbReference type="Proteomes" id="UP000253083">
    <property type="component" value="Unassembled WGS sequence"/>
</dbReference>
<sequence length="374" mass="41259">MEHDSKLRRLLIGSSLLVVYVVGYFFVHGYFRQDNLRGAEYKSAVASLPARVPASAAGAQLNRMIEILQSLERGGPQEMLGLGFDAQPLNDFLGQDLYDMQATLVLLREGQLAAAESKLELLATKVARAQSRSVRLLQTLSALGLILAGGLAVYVLYAGVSLRRHWQQEITVLSEPDGLPLIPTNFSELLEYVVREESSFTGHHAKLKISGADTSQLPSPLSMIVEQIVEQMVRNSVQHGGRPPDVRVMSGKPEFMTVHVAIKETDSDYIVAVRDDGEGIDCDEIVARAVELKLLDQAEADAMLLESAIKLIFHADFHSANKQLSLSETDQSLGELRLLIKSVGGFISIQNQLREYCQFTIRFPKDDIEVKTIG</sequence>
<keyword evidence="1" id="KW-0472">Membrane</keyword>
<reference evidence="3 4" key="1">
    <citation type="submission" date="2018-06" db="EMBL/GenBank/DDBJ databases">
        <title>Genomic Encyclopedia of Type Strains, Phase IV (KMG-IV): sequencing the most valuable type-strain genomes for metagenomic binning, comparative biology and taxonomic classification.</title>
        <authorList>
            <person name="Goeker M."/>
        </authorList>
    </citation>
    <scope>NUCLEOTIDE SEQUENCE [LARGE SCALE GENOMIC DNA]</scope>
    <source>
        <strain evidence="3 4">DSM 24032</strain>
    </source>
</reference>
<dbReference type="PANTHER" id="PTHR43395">
    <property type="entry name" value="SENSOR HISTIDINE KINASE CHEA"/>
    <property type="match status" value="1"/>
</dbReference>
<dbReference type="RefSeq" id="WP_170132170.1">
    <property type="nucleotide sequence ID" value="NZ_QNRT01000007.1"/>
</dbReference>
<feature type="transmembrane region" description="Helical" evidence="1">
    <location>
        <begin position="12"/>
        <end position="31"/>
    </location>
</feature>
<feature type="transmembrane region" description="Helical" evidence="1">
    <location>
        <begin position="140"/>
        <end position="160"/>
    </location>
</feature>
<gene>
    <name evidence="3" type="ORF">DFR28_10788</name>
</gene>
<dbReference type="Gene3D" id="3.30.565.10">
    <property type="entry name" value="Histidine kinase-like ATPase, C-terminal domain"/>
    <property type="match status" value="1"/>
</dbReference>
<dbReference type="PANTHER" id="PTHR43395:SF1">
    <property type="entry name" value="CHEMOTAXIS PROTEIN CHEA"/>
    <property type="match status" value="1"/>
</dbReference>
<keyword evidence="1" id="KW-1133">Transmembrane helix</keyword>
<keyword evidence="1" id="KW-0812">Transmembrane</keyword>
<evidence type="ECO:0000313" key="4">
    <source>
        <dbReference type="Proteomes" id="UP000253083"/>
    </source>
</evidence>
<feature type="domain" description="Histidine kinase/HSP90-like ATPase" evidence="2">
    <location>
        <begin position="225"/>
        <end position="366"/>
    </location>
</feature>
<dbReference type="InterPro" id="IPR051315">
    <property type="entry name" value="Bact_Chemotaxis_CheA"/>
</dbReference>
<accession>A0A395JL87</accession>
<evidence type="ECO:0000313" key="3">
    <source>
        <dbReference type="EMBL" id="RBP48486.1"/>
    </source>
</evidence>
<dbReference type="SUPFAM" id="SSF55874">
    <property type="entry name" value="ATPase domain of HSP90 chaperone/DNA topoisomerase II/histidine kinase"/>
    <property type="match status" value="1"/>
</dbReference>
<name>A0A395JL87_9GAMM</name>
<evidence type="ECO:0000256" key="1">
    <source>
        <dbReference type="SAM" id="Phobius"/>
    </source>
</evidence>
<dbReference type="InterPro" id="IPR036890">
    <property type="entry name" value="HATPase_C_sf"/>
</dbReference>
<comment type="caution">
    <text evidence="3">The sequence shown here is derived from an EMBL/GenBank/DDBJ whole genome shotgun (WGS) entry which is preliminary data.</text>
</comment>
<proteinExistence type="predicted"/>